<evidence type="ECO:0000313" key="3">
    <source>
        <dbReference type="Proteomes" id="UP001162483"/>
    </source>
</evidence>
<sequence>IHYIWSPTVHRPWNSNYFSKYKLLNTFFLLSVFSTALVKACRRSFHSPLHCLMRLPLTLWTVLIGPVLVTCTLPREKKTVAIHTKVSMCSLPPRLCFISRWIGDSR</sequence>
<comment type="caution">
    <text evidence="2">The sequence shown here is derived from an EMBL/GenBank/DDBJ whole genome shotgun (WGS) entry which is preliminary data.</text>
</comment>
<proteinExistence type="predicted"/>
<evidence type="ECO:0000313" key="2">
    <source>
        <dbReference type="EMBL" id="CAI9566689.1"/>
    </source>
</evidence>
<gene>
    <name evidence="2" type="ORF">SPARVUS_LOCUS6417812</name>
</gene>
<name>A0ABN9D3Z0_9NEOB</name>
<dbReference type="Proteomes" id="UP001162483">
    <property type="component" value="Unassembled WGS sequence"/>
</dbReference>
<keyword evidence="1" id="KW-0812">Transmembrane</keyword>
<organism evidence="2 3">
    <name type="scientific">Staurois parvus</name>
    <dbReference type="NCBI Taxonomy" id="386267"/>
    <lineage>
        <taxon>Eukaryota</taxon>
        <taxon>Metazoa</taxon>
        <taxon>Chordata</taxon>
        <taxon>Craniata</taxon>
        <taxon>Vertebrata</taxon>
        <taxon>Euteleostomi</taxon>
        <taxon>Amphibia</taxon>
        <taxon>Batrachia</taxon>
        <taxon>Anura</taxon>
        <taxon>Neobatrachia</taxon>
        <taxon>Ranoidea</taxon>
        <taxon>Ranidae</taxon>
        <taxon>Staurois</taxon>
    </lineage>
</organism>
<feature type="transmembrane region" description="Helical" evidence="1">
    <location>
        <begin position="52"/>
        <end position="69"/>
    </location>
</feature>
<reference evidence="2" key="1">
    <citation type="submission" date="2023-05" db="EMBL/GenBank/DDBJ databases">
        <authorList>
            <person name="Stuckert A."/>
        </authorList>
    </citation>
    <scope>NUCLEOTIDE SEQUENCE</scope>
</reference>
<keyword evidence="3" id="KW-1185">Reference proteome</keyword>
<feature type="non-terminal residue" evidence="2">
    <location>
        <position position="1"/>
    </location>
</feature>
<dbReference type="EMBL" id="CATNWA010014057">
    <property type="protein sequence ID" value="CAI9566689.1"/>
    <property type="molecule type" value="Genomic_DNA"/>
</dbReference>
<keyword evidence="1" id="KW-1133">Transmembrane helix</keyword>
<protein>
    <submittedName>
        <fullName evidence="2">Uncharacterized protein</fullName>
    </submittedName>
</protein>
<evidence type="ECO:0000256" key="1">
    <source>
        <dbReference type="SAM" id="Phobius"/>
    </source>
</evidence>
<keyword evidence="1" id="KW-0472">Membrane</keyword>
<feature type="transmembrane region" description="Helical" evidence="1">
    <location>
        <begin position="23"/>
        <end position="40"/>
    </location>
</feature>
<accession>A0ABN9D3Z0</accession>